<evidence type="ECO:0000313" key="4">
    <source>
        <dbReference type="Proteomes" id="UP001064087"/>
    </source>
</evidence>
<feature type="signal peptide" evidence="1">
    <location>
        <begin position="1"/>
        <end position="28"/>
    </location>
</feature>
<dbReference type="NCBIfam" id="NF008334">
    <property type="entry name" value="PRK11119.1"/>
    <property type="match status" value="1"/>
</dbReference>
<name>A0ABY6D6J4_9RHOB</name>
<organism evidence="3 4">
    <name type="scientific">Roseovarius pelagicus</name>
    <dbReference type="NCBI Taxonomy" id="2980108"/>
    <lineage>
        <taxon>Bacteria</taxon>
        <taxon>Pseudomonadati</taxon>
        <taxon>Pseudomonadota</taxon>
        <taxon>Alphaproteobacteria</taxon>
        <taxon>Rhodobacterales</taxon>
        <taxon>Roseobacteraceae</taxon>
        <taxon>Roseovarius</taxon>
    </lineage>
</organism>
<dbReference type="Pfam" id="PF04069">
    <property type="entry name" value="OpuAC"/>
    <property type="match status" value="1"/>
</dbReference>
<dbReference type="EMBL" id="CP106738">
    <property type="protein sequence ID" value="UXX81757.1"/>
    <property type="molecule type" value="Genomic_DNA"/>
</dbReference>
<evidence type="ECO:0000259" key="2">
    <source>
        <dbReference type="Pfam" id="PF04069"/>
    </source>
</evidence>
<gene>
    <name evidence="3" type="primary">proX</name>
    <name evidence="3" type="ORF">N7U68_11515</name>
</gene>
<dbReference type="RefSeq" id="WP_263046881.1">
    <property type="nucleotide sequence ID" value="NZ_CP106738.1"/>
</dbReference>
<evidence type="ECO:0000313" key="3">
    <source>
        <dbReference type="EMBL" id="UXX81757.1"/>
    </source>
</evidence>
<sequence>MKITMKSSSKTLAACLGVLIATTAPSLADEVLPGEGKTVQPARPNWDSFWFGQKIVDIGMERLGYEVKSPMTLTSAAIFTSIAQNDIQYTADTILPNHSAYYDETKGDVIAVGPIMDPGTVQGYMVDKVTADKYNIRYLEDLRDPEIAKLFDQDGDGIADMIGPSVGWKGSNAVATKHLKDLGLEDTVRMVQGEYNTLAADAAGRYASGDPIFIYTWYPNSTTMKLKPGVDLVWLQLHDAALPEDQMEQYKPLPDVDGCADNPCHVGWLPTVYYIGVNKEWAAENPAAMSFFNSFEMVLNDRAEQNVKMQNGEGREEDIARHAQAWIDAHEEKFNAWIETAKAAAQ</sequence>
<feature type="chain" id="PRO_5045111063" evidence="1">
    <location>
        <begin position="29"/>
        <end position="346"/>
    </location>
</feature>
<evidence type="ECO:0000256" key="1">
    <source>
        <dbReference type="SAM" id="SignalP"/>
    </source>
</evidence>
<feature type="domain" description="ABC-type glycine betaine transport system substrate-binding" evidence="2">
    <location>
        <begin position="37"/>
        <end position="328"/>
    </location>
</feature>
<accession>A0ABY6D6J4</accession>
<keyword evidence="4" id="KW-1185">Reference proteome</keyword>
<protein>
    <submittedName>
        <fullName evidence="3">Glycine betaine/L-proline ABC transporter substrate-binding protein ProX</fullName>
    </submittedName>
</protein>
<dbReference type="SUPFAM" id="SSF53850">
    <property type="entry name" value="Periplasmic binding protein-like II"/>
    <property type="match status" value="1"/>
</dbReference>
<proteinExistence type="predicted"/>
<dbReference type="Gene3D" id="3.40.190.10">
    <property type="entry name" value="Periplasmic binding protein-like II"/>
    <property type="match status" value="1"/>
</dbReference>
<dbReference type="Proteomes" id="UP001064087">
    <property type="component" value="Chromosome"/>
</dbReference>
<keyword evidence="1" id="KW-0732">Signal</keyword>
<dbReference type="InterPro" id="IPR007210">
    <property type="entry name" value="ABC_Gly_betaine_transp_sub-bd"/>
</dbReference>
<dbReference type="Gene3D" id="3.40.190.100">
    <property type="entry name" value="Glycine betaine-binding periplasmic protein, domain 2"/>
    <property type="match status" value="1"/>
</dbReference>
<reference evidence="3" key="1">
    <citation type="submission" date="2022-10" db="EMBL/GenBank/DDBJ databases">
        <title>Roseovarius pelagicus sp. nov., isolated from Arctic seawater.</title>
        <authorList>
            <person name="Hong Y.W."/>
            <person name="Hwang C.Y."/>
        </authorList>
    </citation>
    <scope>NUCLEOTIDE SEQUENCE</scope>
    <source>
        <strain evidence="3">HL-MP18</strain>
    </source>
</reference>